<proteinExistence type="predicted"/>
<sequence length="55" mass="6028">SSSICSVITFSNFCWSINVIVSSTVVAVSPIFKFHSTTVMNFIMADNIFCAYPSL</sequence>
<feature type="non-terminal residue" evidence="1">
    <location>
        <position position="1"/>
    </location>
</feature>
<evidence type="ECO:0000313" key="2">
    <source>
        <dbReference type="EMBL" id="KIO05472.1"/>
    </source>
</evidence>
<gene>
    <name evidence="1" type="ORF">M404DRAFT_48872</name>
    <name evidence="2" type="ORF">M404DRAFT_55764</name>
</gene>
<dbReference type="AlphaFoldDB" id="A0A0C3ID53"/>
<keyword evidence="3" id="KW-1185">Reference proteome</keyword>
<reference evidence="3" key="2">
    <citation type="submission" date="2015-01" db="EMBL/GenBank/DDBJ databases">
        <title>Evolutionary Origins and Diversification of the Mycorrhizal Mutualists.</title>
        <authorList>
            <consortium name="DOE Joint Genome Institute"/>
            <consortium name="Mycorrhizal Genomics Consortium"/>
            <person name="Kohler A."/>
            <person name="Kuo A."/>
            <person name="Nagy L.G."/>
            <person name="Floudas D."/>
            <person name="Copeland A."/>
            <person name="Barry K.W."/>
            <person name="Cichocki N."/>
            <person name="Veneault-Fourrey C."/>
            <person name="LaButti K."/>
            <person name="Lindquist E.A."/>
            <person name="Lipzen A."/>
            <person name="Lundell T."/>
            <person name="Morin E."/>
            <person name="Murat C."/>
            <person name="Riley R."/>
            <person name="Ohm R."/>
            <person name="Sun H."/>
            <person name="Tunlid A."/>
            <person name="Henrissat B."/>
            <person name="Grigoriev I.V."/>
            <person name="Hibbett D.S."/>
            <person name="Martin F."/>
        </authorList>
    </citation>
    <scope>NUCLEOTIDE SEQUENCE [LARGE SCALE GENOMIC DNA]</scope>
    <source>
        <strain evidence="2 3">Marx 270</strain>
    </source>
</reference>
<dbReference type="OrthoDB" id="3183574at2759"/>
<dbReference type="EMBL" id="KN832081">
    <property type="protein sequence ID" value="KIN94967.1"/>
    <property type="molecule type" value="Genomic_DNA"/>
</dbReference>
<reference evidence="1" key="3">
    <citation type="submission" date="2015-02" db="EMBL/GenBank/DDBJ databases">
        <title>Evolutionary Origins and Diversification of the Mycorrhizal Mutualists.</title>
        <authorList>
            <consortium name="DOE Joint Genome Institute"/>
            <consortium name="Mycorrhizal Genomics Consortium"/>
            <person name="Kohler A."/>
            <person name="Kuo A."/>
            <person name="Nagy L.G."/>
            <person name="Floudas D."/>
            <person name="Copeland A."/>
            <person name="Barry K.W."/>
            <person name="Cichocki N."/>
            <person name="Veneault-Fourrey C."/>
            <person name="LaButti K."/>
            <person name="Lindquist E.A."/>
            <person name="Lipzen A."/>
            <person name="Lundell T."/>
            <person name="Morin E."/>
            <person name="Murat C."/>
            <person name="Riley R."/>
            <person name="Ohm R."/>
            <person name="Sun H."/>
            <person name="Tunlid A."/>
            <person name="Henrissat B."/>
            <person name="Grigoriev I.V."/>
            <person name="Hibbett D.S."/>
            <person name="Martin F."/>
        </authorList>
    </citation>
    <scope>NUCLEOTIDE SEQUENCE</scope>
    <source>
        <strain evidence="1">Marx 270</strain>
    </source>
</reference>
<name>A0A0C3ID53_PISTI</name>
<organism evidence="1 3">
    <name type="scientific">Pisolithus tinctorius Marx 270</name>
    <dbReference type="NCBI Taxonomy" id="870435"/>
    <lineage>
        <taxon>Eukaryota</taxon>
        <taxon>Fungi</taxon>
        <taxon>Dikarya</taxon>
        <taxon>Basidiomycota</taxon>
        <taxon>Agaricomycotina</taxon>
        <taxon>Agaricomycetes</taxon>
        <taxon>Agaricomycetidae</taxon>
        <taxon>Boletales</taxon>
        <taxon>Sclerodermatineae</taxon>
        <taxon>Pisolithaceae</taxon>
        <taxon>Pisolithus</taxon>
    </lineage>
</organism>
<dbReference type="EMBL" id="KN831967">
    <property type="protein sequence ID" value="KIO05472.1"/>
    <property type="molecule type" value="Genomic_DNA"/>
</dbReference>
<evidence type="ECO:0000313" key="3">
    <source>
        <dbReference type="Proteomes" id="UP000054217"/>
    </source>
</evidence>
<reference evidence="1 3" key="1">
    <citation type="submission" date="2014-04" db="EMBL/GenBank/DDBJ databases">
        <authorList>
            <consortium name="DOE Joint Genome Institute"/>
            <person name="Kuo A."/>
            <person name="Kohler A."/>
            <person name="Costa M.D."/>
            <person name="Nagy L.G."/>
            <person name="Floudas D."/>
            <person name="Copeland A."/>
            <person name="Barry K.W."/>
            <person name="Cichocki N."/>
            <person name="Veneault-Fourrey C."/>
            <person name="LaButti K."/>
            <person name="Lindquist E.A."/>
            <person name="Lipzen A."/>
            <person name="Lundell T."/>
            <person name="Morin E."/>
            <person name="Murat C."/>
            <person name="Sun H."/>
            <person name="Tunlid A."/>
            <person name="Henrissat B."/>
            <person name="Grigoriev I.V."/>
            <person name="Hibbett D.S."/>
            <person name="Martin F."/>
            <person name="Nordberg H.P."/>
            <person name="Cantor M.N."/>
            <person name="Hua S.X."/>
        </authorList>
    </citation>
    <scope>NUCLEOTIDE SEQUENCE [LARGE SCALE GENOMIC DNA]</scope>
    <source>
        <strain evidence="1 3">Marx 270</strain>
    </source>
</reference>
<protein>
    <submittedName>
        <fullName evidence="1">Uncharacterized protein</fullName>
    </submittedName>
</protein>
<accession>A0A0C3ID53</accession>
<evidence type="ECO:0000313" key="1">
    <source>
        <dbReference type="EMBL" id="KIN94967.1"/>
    </source>
</evidence>
<dbReference type="HOGENOM" id="CLU_195668_0_0_1"/>
<feature type="non-terminal residue" evidence="1">
    <location>
        <position position="55"/>
    </location>
</feature>
<dbReference type="Proteomes" id="UP000054217">
    <property type="component" value="Unassembled WGS sequence"/>
</dbReference>